<dbReference type="OrthoDB" id="1735564at2759"/>
<sequence>MALSAAPPPLEPPPNPTTTTAAATTTTTVIPATATTTIARPLFQNPPRPSNPLPFYSPSTRLPSNPNPNYAQLAPRPPHTHPQDPSQLLYPVASSGRGFLHRPVTVPASRPVSRPPLVFPYADPGQGNIGFVRPTYLPHTLLGSAPGSVAVAAVAAPASGTGGVIPGVVKGIPVSASRQPKVALPPVSVSDRLSHADQRNKDDTLAIVRDRKQLQYVDTAKSLPRPLPAAALVFDSPEKDGNKEEGDEEDESVEHLPIAELLQRHVKRAKRVRSRYVAAYYSTRVQDSAWPMSLLLRDLDS</sequence>
<dbReference type="PANTHER" id="PTHR37173:SF1">
    <property type="entry name" value="PROLINE-RICH FAMILY PROTEIN"/>
    <property type="match status" value="1"/>
</dbReference>
<dbReference type="AlphaFoldDB" id="A0A2Z7CQX9"/>
<feature type="compositionally biased region" description="Polar residues" evidence="1">
    <location>
        <begin position="57"/>
        <end position="70"/>
    </location>
</feature>
<evidence type="ECO:0000313" key="2">
    <source>
        <dbReference type="EMBL" id="KZV47226.1"/>
    </source>
</evidence>
<dbReference type="Proteomes" id="UP000250235">
    <property type="component" value="Unassembled WGS sequence"/>
</dbReference>
<feature type="region of interest" description="Disordered" evidence="1">
    <location>
        <begin position="231"/>
        <end position="256"/>
    </location>
</feature>
<accession>A0A2Z7CQX9</accession>
<organism evidence="2 3">
    <name type="scientific">Dorcoceras hygrometricum</name>
    <dbReference type="NCBI Taxonomy" id="472368"/>
    <lineage>
        <taxon>Eukaryota</taxon>
        <taxon>Viridiplantae</taxon>
        <taxon>Streptophyta</taxon>
        <taxon>Embryophyta</taxon>
        <taxon>Tracheophyta</taxon>
        <taxon>Spermatophyta</taxon>
        <taxon>Magnoliopsida</taxon>
        <taxon>eudicotyledons</taxon>
        <taxon>Gunneridae</taxon>
        <taxon>Pentapetalae</taxon>
        <taxon>asterids</taxon>
        <taxon>lamiids</taxon>
        <taxon>Lamiales</taxon>
        <taxon>Gesneriaceae</taxon>
        <taxon>Didymocarpoideae</taxon>
        <taxon>Trichosporeae</taxon>
        <taxon>Loxocarpinae</taxon>
        <taxon>Dorcoceras</taxon>
    </lineage>
</organism>
<protein>
    <submittedName>
        <fullName evidence="2">Formin-like protein 7</fullName>
    </submittedName>
</protein>
<evidence type="ECO:0000256" key="1">
    <source>
        <dbReference type="SAM" id="MobiDB-lite"/>
    </source>
</evidence>
<dbReference type="PANTHER" id="PTHR37173">
    <property type="entry name" value="HYDROXYPROLINE-RICH GLYCOPROTEIN FAMILY PROTEIN"/>
    <property type="match status" value="1"/>
</dbReference>
<name>A0A2Z7CQX9_9LAMI</name>
<feature type="region of interest" description="Disordered" evidence="1">
    <location>
        <begin position="1"/>
        <end position="22"/>
    </location>
</feature>
<keyword evidence="3" id="KW-1185">Reference proteome</keyword>
<reference evidence="2 3" key="1">
    <citation type="journal article" date="2015" name="Proc. Natl. Acad. Sci. U.S.A.">
        <title>The resurrection genome of Boea hygrometrica: A blueprint for survival of dehydration.</title>
        <authorList>
            <person name="Xiao L."/>
            <person name="Yang G."/>
            <person name="Zhang L."/>
            <person name="Yang X."/>
            <person name="Zhao S."/>
            <person name="Ji Z."/>
            <person name="Zhou Q."/>
            <person name="Hu M."/>
            <person name="Wang Y."/>
            <person name="Chen M."/>
            <person name="Xu Y."/>
            <person name="Jin H."/>
            <person name="Xiao X."/>
            <person name="Hu G."/>
            <person name="Bao F."/>
            <person name="Hu Y."/>
            <person name="Wan P."/>
            <person name="Li L."/>
            <person name="Deng X."/>
            <person name="Kuang T."/>
            <person name="Xiang C."/>
            <person name="Zhu J.K."/>
            <person name="Oliver M.J."/>
            <person name="He Y."/>
        </authorList>
    </citation>
    <scope>NUCLEOTIDE SEQUENCE [LARGE SCALE GENOMIC DNA]</scope>
    <source>
        <strain evidence="3">cv. XS01</strain>
    </source>
</reference>
<feature type="compositionally biased region" description="Pro residues" evidence="1">
    <location>
        <begin position="1"/>
        <end position="16"/>
    </location>
</feature>
<proteinExistence type="predicted"/>
<feature type="region of interest" description="Disordered" evidence="1">
    <location>
        <begin position="38"/>
        <end position="91"/>
    </location>
</feature>
<dbReference type="EMBL" id="KQ995303">
    <property type="protein sequence ID" value="KZV47226.1"/>
    <property type="molecule type" value="Genomic_DNA"/>
</dbReference>
<gene>
    <name evidence="2" type="ORF">F511_07649</name>
</gene>
<evidence type="ECO:0000313" key="3">
    <source>
        <dbReference type="Proteomes" id="UP000250235"/>
    </source>
</evidence>